<gene>
    <name evidence="2" type="ORF">GGX14DRAFT_567188</name>
</gene>
<organism evidence="2 3">
    <name type="scientific">Mycena pura</name>
    <dbReference type="NCBI Taxonomy" id="153505"/>
    <lineage>
        <taxon>Eukaryota</taxon>
        <taxon>Fungi</taxon>
        <taxon>Dikarya</taxon>
        <taxon>Basidiomycota</taxon>
        <taxon>Agaricomycotina</taxon>
        <taxon>Agaricomycetes</taxon>
        <taxon>Agaricomycetidae</taxon>
        <taxon>Agaricales</taxon>
        <taxon>Marasmiineae</taxon>
        <taxon>Mycenaceae</taxon>
        <taxon>Mycena</taxon>
    </lineage>
</organism>
<accession>A0AAD6VF02</accession>
<dbReference type="Proteomes" id="UP001219525">
    <property type="component" value="Unassembled WGS sequence"/>
</dbReference>
<keyword evidence="3" id="KW-1185">Reference proteome</keyword>
<reference evidence="2" key="1">
    <citation type="submission" date="2023-03" db="EMBL/GenBank/DDBJ databases">
        <title>Massive genome expansion in bonnet fungi (Mycena s.s.) driven by repeated elements and novel gene families across ecological guilds.</title>
        <authorList>
            <consortium name="Lawrence Berkeley National Laboratory"/>
            <person name="Harder C.B."/>
            <person name="Miyauchi S."/>
            <person name="Viragh M."/>
            <person name="Kuo A."/>
            <person name="Thoen E."/>
            <person name="Andreopoulos B."/>
            <person name="Lu D."/>
            <person name="Skrede I."/>
            <person name="Drula E."/>
            <person name="Henrissat B."/>
            <person name="Morin E."/>
            <person name="Kohler A."/>
            <person name="Barry K."/>
            <person name="LaButti K."/>
            <person name="Morin E."/>
            <person name="Salamov A."/>
            <person name="Lipzen A."/>
            <person name="Mereny Z."/>
            <person name="Hegedus B."/>
            <person name="Baldrian P."/>
            <person name="Stursova M."/>
            <person name="Weitz H."/>
            <person name="Taylor A."/>
            <person name="Grigoriev I.V."/>
            <person name="Nagy L.G."/>
            <person name="Martin F."/>
            <person name="Kauserud H."/>
        </authorList>
    </citation>
    <scope>NUCLEOTIDE SEQUENCE</scope>
    <source>
        <strain evidence="2">9144</strain>
    </source>
</reference>
<feature type="compositionally biased region" description="Basic residues" evidence="1">
    <location>
        <begin position="44"/>
        <end position="59"/>
    </location>
</feature>
<dbReference type="AlphaFoldDB" id="A0AAD6VF02"/>
<proteinExistence type="predicted"/>
<dbReference type="EMBL" id="JARJCW010000035">
    <property type="protein sequence ID" value="KAJ7207884.1"/>
    <property type="molecule type" value="Genomic_DNA"/>
</dbReference>
<protein>
    <submittedName>
        <fullName evidence="2">Uncharacterized protein</fullName>
    </submittedName>
</protein>
<feature type="region of interest" description="Disordered" evidence="1">
    <location>
        <begin position="32"/>
        <end position="59"/>
    </location>
</feature>
<sequence>MSLGPAYLVSACASPCAAGFATLSAPISLVASPATSDRPPSRPRAPHRRAPPQTTRRRKNCVPISACPGRVVHDARHVRELETRLALAGAETFVALGPKLQAKLKAMQTDLIATRRELADAQQLPELAEGRILRARCAEGTWPQPAVPLPPQVMAAGIWTESAYDKAAINIKNVPCRVYLERMKLGLGTCI</sequence>
<comment type="caution">
    <text evidence="2">The sequence shown here is derived from an EMBL/GenBank/DDBJ whole genome shotgun (WGS) entry which is preliminary data.</text>
</comment>
<name>A0AAD6VF02_9AGAR</name>
<evidence type="ECO:0000256" key="1">
    <source>
        <dbReference type="SAM" id="MobiDB-lite"/>
    </source>
</evidence>
<evidence type="ECO:0000313" key="2">
    <source>
        <dbReference type="EMBL" id="KAJ7207884.1"/>
    </source>
</evidence>
<evidence type="ECO:0000313" key="3">
    <source>
        <dbReference type="Proteomes" id="UP001219525"/>
    </source>
</evidence>